<evidence type="ECO:0000313" key="1">
    <source>
        <dbReference type="EMBL" id="MET3755893.1"/>
    </source>
</evidence>
<dbReference type="GeneID" id="91150032"/>
<accession>A0ABV2MKG9</accession>
<dbReference type="Proteomes" id="UP001549077">
    <property type="component" value="Unassembled WGS sequence"/>
</dbReference>
<evidence type="ECO:0000313" key="2">
    <source>
        <dbReference type="Proteomes" id="UP001549077"/>
    </source>
</evidence>
<proteinExistence type="predicted"/>
<sequence>MTNFVLCHREMPVLGGLLQRHINWLRTCGVPMPAIVQPELVRLAHGYRGSDGLFDPDESGPAWFAFAEVGDVIFWRPEDELARWTGRAFALGEQAVDNAGTYSLGHCLHVYRSPLHWLKAGRDGIVVIDWERAFDELRHCPRVAVDENLLSVYSRHMRPRRLPEVYVLPERRGVAS</sequence>
<gene>
    <name evidence="1" type="ORF">ABID08_003264</name>
</gene>
<dbReference type="RefSeq" id="WP_168296137.1">
    <property type="nucleotide sequence ID" value="NZ_CP071604.1"/>
</dbReference>
<organism evidence="1 2">
    <name type="scientific">Rhizobium binae</name>
    <dbReference type="NCBI Taxonomy" id="1138190"/>
    <lineage>
        <taxon>Bacteria</taxon>
        <taxon>Pseudomonadati</taxon>
        <taxon>Pseudomonadota</taxon>
        <taxon>Alphaproteobacteria</taxon>
        <taxon>Hyphomicrobiales</taxon>
        <taxon>Rhizobiaceae</taxon>
        <taxon>Rhizobium/Agrobacterium group</taxon>
        <taxon>Rhizobium</taxon>
    </lineage>
</organism>
<keyword evidence="2" id="KW-1185">Reference proteome</keyword>
<comment type="caution">
    <text evidence="1">The sequence shown here is derived from an EMBL/GenBank/DDBJ whole genome shotgun (WGS) entry which is preliminary data.</text>
</comment>
<dbReference type="EMBL" id="JBEPMY010000008">
    <property type="protein sequence ID" value="MET3755893.1"/>
    <property type="molecule type" value="Genomic_DNA"/>
</dbReference>
<reference evidence="1 2" key="1">
    <citation type="submission" date="2024-06" db="EMBL/GenBank/DDBJ databases">
        <title>Genomic Encyclopedia of Type Strains, Phase IV (KMG-IV): sequencing the most valuable type-strain genomes for metagenomic binning, comparative biology and taxonomic classification.</title>
        <authorList>
            <person name="Goeker M."/>
        </authorList>
    </citation>
    <scope>NUCLEOTIDE SEQUENCE [LARGE SCALE GENOMIC DNA]</scope>
    <source>
        <strain evidence="1 2">DSM 29288</strain>
    </source>
</reference>
<name>A0ABV2MKG9_9HYPH</name>
<protein>
    <submittedName>
        <fullName evidence="1">Uncharacterized protein</fullName>
    </submittedName>
</protein>